<dbReference type="Proteomes" id="UP000823941">
    <property type="component" value="Chromosome 30"/>
</dbReference>
<gene>
    <name evidence="7" type="ORF">JYU34_021644</name>
</gene>
<evidence type="ECO:0000256" key="6">
    <source>
        <dbReference type="SAM" id="MobiDB-lite"/>
    </source>
</evidence>
<feature type="transmembrane region" description="Helical" evidence="5">
    <location>
        <begin position="214"/>
        <end position="233"/>
    </location>
</feature>
<dbReference type="InterPro" id="IPR006214">
    <property type="entry name" value="Bax_inhibitor_1-related"/>
</dbReference>
<keyword evidence="3 5" id="KW-1133">Transmembrane helix</keyword>
<dbReference type="CDD" id="cd10428">
    <property type="entry name" value="LFG_like"/>
    <property type="match status" value="1"/>
</dbReference>
<dbReference type="PANTHER" id="PTHR23291:SF47">
    <property type="entry name" value="TRANSMEMBRANE BAX INHIBITOR MOTIF CONTAINING 7"/>
    <property type="match status" value="1"/>
</dbReference>
<feature type="transmembrane region" description="Helical" evidence="5">
    <location>
        <begin position="158"/>
        <end position="178"/>
    </location>
</feature>
<feature type="transmembrane region" description="Helical" evidence="5">
    <location>
        <begin position="184"/>
        <end position="202"/>
    </location>
</feature>
<evidence type="ECO:0000256" key="1">
    <source>
        <dbReference type="ARBA" id="ARBA00004141"/>
    </source>
</evidence>
<evidence type="ECO:0000256" key="2">
    <source>
        <dbReference type="ARBA" id="ARBA00022692"/>
    </source>
</evidence>
<feature type="transmembrane region" description="Helical" evidence="5">
    <location>
        <begin position="275"/>
        <end position="293"/>
    </location>
</feature>
<evidence type="ECO:0000256" key="4">
    <source>
        <dbReference type="ARBA" id="ARBA00023136"/>
    </source>
</evidence>
<feature type="region of interest" description="Disordered" evidence="6">
    <location>
        <begin position="1"/>
        <end position="23"/>
    </location>
</feature>
<keyword evidence="8" id="KW-1185">Reference proteome</keyword>
<evidence type="ECO:0000313" key="7">
    <source>
        <dbReference type="EMBL" id="KAG7295457.1"/>
    </source>
</evidence>
<evidence type="ECO:0000256" key="5">
    <source>
        <dbReference type="RuleBase" id="RU004379"/>
    </source>
</evidence>
<feature type="transmembrane region" description="Helical" evidence="5">
    <location>
        <begin position="126"/>
        <end position="146"/>
    </location>
</feature>
<keyword evidence="2 5" id="KW-0812">Transmembrane</keyword>
<organism evidence="7 8">
    <name type="scientific">Plutella xylostella</name>
    <name type="common">Diamondback moth</name>
    <name type="synonym">Plutella maculipennis</name>
    <dbReference type="NCBI Taxonomy" id="51655"/>
    <lineage>
        <taxon>Eukaryota</taxon>
        <taxon>Metazoa</taxon>
        <taxon>Ecdysozoa</taxon>
        <taxon>Arthropoda</taxon>
        <taxon>Hexapoda</taxon>
        <taxon>Insecta</taxon>
        <taxon>Pterygota</taxon>
        <taxon>Neoptera</taxon>
        <taxon>Endopterygota</taxon>
        <taxon>Lepidoptera</taxon>
        <taxon>Glossata</taxon>
        <taxon>Ditrysia</taxon>
        <taxon>Yponomeutoidea</taxon>
        <taxon>Plutellidae</taxon>
        <taxon>Plutella</taxon>
    </lineage>
</organism>
<dbReference type="Pfam" id="PF01027">
    <property type="entry name" value="Bax1-I"/>
    <property type="match status" value="1"/>
</dbReference>
<keyword evidence="4 5" id="KW-0472">Membrane</keyword>
<comment type="subcellular location">
    <subcellularLocation>
        <location evidence="1">Membrane</location>
        <topology evidence="1">Multi-pass membrane protein</topology>
    </subcellularLocation>
</comment>
<name>A0ABQ7PR55_PLUXY</name>
<sequence length="298" mass="33618">MDKPVTVPAPGQPEPAVSQEPEKKGFSNILDMGMGMPAIPLPPSAMVQPQHSNQDRTFISIPEYIENPENFQDETFKTFDYTEHTIRRAFISKVYSLVLGQLLVTGAFIAWFLFDHTTRLYVHRHSWVMLTALAMYAVSFCCILCCKSPRRRVPYNYLFLLAFTLGLSLLVATVTSMYEVGTVLLAVGVTGVIVLGLTLFAFQTKYDFTTLNGSLFVMFLTVITFGIIAAIMQSQLLKLLYSALGVLLFGIYLVYDTQMIIGGKHRYKISPEEYVFAALTIYLDIMNIFLRILRLLRA</sequence>
<feature type="transmembrane region" description="Helical" evidence="5">
    <location>
        <begin position="239"/>
        <end position="255"/>
    </location>
</feature>
<evidence type="ECO:0000256" key="3">
    <source>
        <dbReference type="ARBA" id="ARBA00022989"/>
    </source>
</evidence>
<comment type="caution">
    <text evidence="7">The sequence shown here is derived from an EMBL/GenBank/DDBJ whole genome shotgun (WGS) entry which is preliminary data.</text>
</comment>
<reference evidence="7 8" key="1">
    <citation type="submission" date="2021-06" db="EMBL/GenBank/DDBJ databases">
        <title>A haploid diamondback moth (Plutella xylostella L.) genome assembly resolves 31 chromosomes and identifies a diamide resistance mutation.</title>
        <authorList>
            <person name="Ward C.M."/>
            <person name="Perry K.D."/>
            <person name="Baker G."/>
            <person name="Powis K."/>
            <person name="Heckel D.G."/>
            <person name="Baxter S.W."/>
        </authorList>
    </citation>
    <scope>NUCLEOTIDE SEQUENCE [LARGE SCALE GENOMIC DNA]</scope>
    <source>
        <strain evidence="7 8">LV</strain>
        <tissue evidence="7">Single pupa</tissue>
    </source>
</reference>
<proteinExistence type="inferred from homology"/>
<dbReference type="PANTHER" id="PTHR23291">
    <property type="entry name" value="BAX INHIBITOR-RELATED"/>
    <property type="match status" value="1"/>
</dbReference>
<evidence type="ECO:0000313" key="8">
    <source>
        <dbReference type="Proteomes" id="UP000823941"/>
    </source>
</evidence>
<feature type="transmembrane region" description="Helical" evidence="5">
    <location>
        <begin position="94"/>
        <end position="114"/>
    </location>
</feature>
<comment type="similarity">
    <text evidence="5">Belongs to the BI1 family.</text>
</comment>
<protein>
    <submittedName>
        <fullName evidence="7">Uncharacterized protein</fullName>
    </submittedName>
</protein>
<dbReference type="EMBL" id="JAHIBW010000030">
    <property type="protein sequence ID" value="KAG7295457.1"/>
    <property type="molecule type" value="Genomic_DNA"/>
</dbReference>
<accession>A0ABQ7PR55</accession>